<dbReference type="PROSITE" id="PS50093">
    <property type="entry name" value="PKD"/>
    <property type="match status" value="1"/>
</dbReference>
<organism evidence="4 5">
    <name type="scientific">Lacibacter luteus</name>
    <dbReference type="NCBI Taxonomy" id="2508719"/>
    <lineage>
        <taxon>Bacteria</taxon>
        <taxon>Pseudomonadati</taxon>
        <taxon>Bacteroidota</taxon>
        <taxon>Chitinophagia</taxon>
        <taxon>Chitinophagales</taxon>
        <taxon>Chitinophagaceae</taxon>
        <taxon>Lacibacter</taxon>
    </lineage>
</organism>
<dbReference type="Pfam" id="PF00801">
    <property type="entry name" value="PKD"/>
    <property type="match status" value="1"/>
</dbReference>
<sequence>MLRNIAFIAIVTVLSSLSCKKGGNTGNTDVAPTNLTLNAVVSTDNSGNVEFTAAATNATTYEFGYGNGVFALVPSGKVTYKYPATGTYTVTVVAKSASGKTISKSIQVTVAVGLSLIFSDEFNTNGAPDGSKWGYDLGNGTDGWGNQEKQYYTNRSDNVIVQNGVLRIMLKKENYSGFNYTSARLLTANKFSFKYGIVEARAKLPSGGGTWPAIWSLGANINAVGWPSCGEIDIMEHKGNDLNRIFGTLHYPGRSGGSADGSSRIISNASTEFHIYKLEWTAAAIKIYVDDVLFHTVANTTSLPFNNNFFLIMNVAMGGTFGGAVDANVTEAAMEVDYIRVYQ</sequence>
<protein>
    <submittedName>
        <fullName evidence="4">Glycosyl hydrolase family protein</fullName>
    </submittedName>
</protein>
<name>A0A4Q1CND1_9BACT</name>
<evidence type="ECO:0000313" key="4">
    <source>
        <dbReference type="EMBL" id="RXK62627.1"/>
    </source>
</evidence>
<dbReference type="PANTHER" id="PTHR10963:SF55">
    <property type="entry name" value="GLYCOSIDE HYDROLASE FAMILY 16 PROTEIN"/>
    <property type="match status" value="1"/>
</dbReference>
<feature type="domain" description="PKD" evidence="2">
    <location>
        <begin position="57"/>
        <end position="115"/>
    </location>
</feature>
<dbReference type="CDD" id="cd00146">
    <property type="entry name" value="PKD"/>
    <property type="match status" value="1"/>
</dbReference>
<dbReference type="PROSITE" id="PS51762">
    <property type="entry name" value="GH16_2"/>
    <property type="match status" value="1"/>
</dbReference>
<comment type="similarity">
    <text evidence="1">Belongs to the glycosyl hydrolase 16 family.</text>
</comment>
<dbReference type="InterPro" id="IPR050546">
    <property type="entry name" value="Glycosyl_Hydrlase_16"/>
</dbReference>
<comment type="caution">
    <text evidence="4">The sequence shown here is derived from an EMBL/GenBank/DDBJ whole genome shotgun (WGS) entry which is preliminary data.</text>
</comment>
<evidence type="ECO:0000259" key="2">
    <source>
        <dbReference type="PROSITE" id="PS50093"/>
    </source>
</evidence>
<dbReference type="Pfam" id="PF00722">
    <property type="entry name" value="Glyco_hydro_16"/>
    <property type="match status" value="1"/>
</dbReference>
<dbReference type="CDD" id="cd08023">
    <property type="entry name" value="GH16_laminarinase_like"/>
    <property type="match status" value="1"/>
</dbReference>
<dbReference type="GO" id="GO:0004553">
    <property type="term" value="F:hydrolase activity, hydrolyzing O-glycosyl compounds"/>
    <property type="evidence" value="ECO:0007669"/>
    <property type="project" value="InterPro"/>
</dbReference>
<keyword evidence="4" id="KW-0378">Hydrolase</keyword>
<dbReference type="SUPFAM" id="SSF49899">
    <property type="entry name" value="Concanavalin A-like lectins/glucanases"/>
    <property type="match status" value="1"/>
</dbReference>
<dbReference type="InterPro" id="IPR035986">
    <property type="entry name" value="PKD_dom_sf"/>
</dbReference>
<dbReference type="EMBL" id="SDHW01000001">
    <property type="protein sequence ID" value="RXK62627.1"/>
    <property type="molecule type" value="Genomic_DNA"/>
</dbReference>
<dbReference type="Gene3D" id="2.60.40.10">
    <property type="entry name" value="Immunoglobulins"/>
    <property type="match status" value="1"/>
</dbReference>
<dbReference type="InterPro" id="IPR013783">
    <property type="entry name" value="Ig-like_fold"/>
</dbReference>
<dbReference type="Proteomes" id="UP000290204">
    <property type="component" value="Unassembled WGS sequence"/>
</dbReference>
<dbReference type="InterPro" id="IPR022409">
    <property type="entry name" value="PKD/Chitinase_dom"/>
</dbReference>
<reference evidence="4 5" key="1">
    <citation type="submission" date="2019-01" db="EMBL/GenBank/DDBJ databases">
        <title>Lacibacter sp. strain TTM-7.</title>
        <authorList>
            <person name="Chen W.-M."/>
        </authorList>
    </citation>
    <scope>NUCLEOTIDE SEQUENCE [LARGE SCALE GENOMIC DNA]</scope>
    <source>
        <strain evidence="4 5">TTM-7</strain>
    </source>
</reference>
<keyword evidence="5" id="KW-1185">Reference proteome</keyword>
<dbReference type="InterPro" id="IPR000601">
    <property type="entry name" value="PKD_dom"/>
</dbReference>
<feature type="domain" description="GH16" evidence="3">
    <location>
        <begin position="95"/>
        <end position="343"/>
    </location>
</feature>
<dbReference type="InterPro" id="IPR000757">
    <property type="entry name" value="Beta-glucanase-like"/>
</dbReference>
<dbReference type="InterPro" id="IPR013320">
    <property type="entry name" value="ConA-like_dom_sf"/>
</dbReference>
<gene>
    <name evidence="4" type="ORF">ESA94_06415</name>
</gene>
<dbReference type="GO" id="GO:0005975">
    <property type="term" value="P:carbohydrate metabolic process"/>
    <property type="evidence" value="ECO:0007669"/>
    <property type="project" value="InterPro"/>
</dbReference>
<dbReference type="PANTHER" id="PTHR10963">
    <property type="entry name" value="GLYCOSYL HYDROLASE-RELATED"/>
    <property type="match status" value="1"/>
</dbReference>
<dbReference type="PROSITE" id="PS51257">
    <property type="entry name" value="PROKAR_LIPOPROTEIN"/>
    <property type="match status" value="1"/>
</dbReference>
<proteinExistence type="inferred from homology"/>
<dbReference type="AlphaFoldDB" id="A0A4Q1CND1"/>
<evidence type="ECO:0000256" key="1">
    <source>
        <dbReference type="ARBA" id="ARBA00006865"/>
    </source>
</evidence>
<dbReference type="SMART" id="SM00089">
    <property type="entry name" value="PKD"/>
    <property type="match status" value="1"/>
</dbReference>
<dbReference type="SUPFAM" id="SSF49299">
    <property type="entry name" value="PKD domain"/>
    <property type="match status" value="1"/>
</dbReference>
<accession>A0A4Q1CND1</accession>
<dbReference type="RefSeq" id="WP_129129998.1">
    <property type="nucleotide sequence ID" value="NZ_SDHW01000001.1"/>
</dbReference>
<evidence type="ECO:0000259" key="3">
    <source>
        <dbReference type="PROSITE" id="PS51762"/>
    </source>
</evidence>
<dbReference type="OrthoDB" id="9809583at2"/>
<evidence type="ECO:0000313" key="5">
    <source>
        <dbReference type="Proteomes" id="UP000290204"/>
    </source>
</evidence>
<dbReference type="Gene3D" id="2.60.120.200">
    <property type="match status" value="1"/>
</dbReference>